<evidence type="ECO:0000256" key="3">
    <source>
        <dbReference type="SAM" id="Phobius"/>
    </source>
</evidence>
<feature type="transmembrane region" description="Helical" evidence="3">
    <location>
        <begin position="285"/>
        <end position="304"/>
    </location>
</feature>
<reference evidence="4 5" key="1">
    <citation type="submission" date="2018-11" db="EMBL/GenBank/DDBJ databases">
        <authorList>
            <person name="Criscuolo A."/>
        </authorList>
    </citation>
    <scope>NUCLEOTIDE SEQUENCE [LARGE SCALE GENOMIC DNA]</scope>
    <source>
        <strain evidence="4">ATB-66</strain>
    </source>
</reference>
<dbReference type="InterPro" id="IPR050768">
    <property type="entry name" value="UPF0353/GerABKA_families"/>
</dbReference>
<gene>
    <name evidence="4" type="primary">gerAA_2</name>
    <name evidence="4" type="ORF">FILTAD_02063</name>
</gene>
<keyword evidence="3" id="KW-1133">Transmembrane helix</keyword>
<sequence length="482" mass="54346">MKRLFQSREEGEEWFYALFGKEESFDSVARLLHLWDMPTLFLYMNGLVDGDVITTLLTEMQWRNEPPENEGDGADRFLSYFPYHAVEPVEDKEVLLKSILSGVAAFITPEGYAFTIDVRSYPGRQPEEPDNEKVIRGSRDGFTENILTNTALIRRRIRTEKLRFEMHETSAEGKTDIVIAFMQGAASPKHLKYIRERLDDIRTDGLTMTDKSIEEFLFKQGFHPMPFTRFTERPDICAAHLLEGHIAIIVDTSPSVILVPTTLFHHLQHAEEYRQAPLIGTAVRFVRLFGTAMSLLLLPFWYLLSTRLEYLPSAISYIGPNEVGHIPLLVQLLIADGGIEVLRMAAIHTPTPLSTAMGLVAAIVIGQVAIDVGLFSGEVVLYVAVSAILTFAIPSFELSVTTKVFRILILLSTALFGAAGFFLALLVLFYYLCSLKPMDVPYMWPAVPFFPKAMARVLIRFPMTADAPRPYITDSPERDRVS</sequence>
<dbReference type="OrthoDB" id="9772630at2"/>
<evidence type="ECO:0000256" key="2">
    <source>
        <dbReference type="ARBA" id="ARBA00023136"/>
    </source>
</evidence>
<dbReference type="GO" id="GO:0016020">
    <property type="term" value="C:membrane"/>
    <property type="evidence" value="ECO:0007669"/>
    <property type="project" value="InterPro"/>
</dbReference>
<dbReference type="RefSeq" id="WP_124070705.1">
    <property type="nucleotide sequence ID" value="NZ_CBCRXF010000001.1"/>
</dbReference>
<dbReference type="EMBL" id="UXAV01000042">
    <property type="protein sequence ID" value="VDC29351.1"/>
    <property type="molecule type" value="Genomic_DNA"/>
</dbReference>
<accession>A0A3P5XGQ2</accession>
<keyword evidence="3" id="KW-0812">Transmembrane</keyword>
<name>A0A3P5XGQ2_9BACL</name>
<organism evidence="4 5">
    <name type="scientific">Filibacter tadaridae</name>
    <dbReference type="NCBI Taxonomy" id="2483811"/>
    <lineage>
        <taxon>Bacteria</taxon>
        <taxon>Bacillati</taxon>
        <taxon>Bacillota</taxon>
        <taxon>Bacilli</taxon>
        <taxon>Bacillales</taxon>
        <taxon>Caryophanaceae</taxon>
        <taxon>Filibacter</taxon>
    </lineage>
</organism>
<evidence type="ECO:0000313" key="4">
    <source>
        <dbReference type="EMBL" id="VDC29351.1"/>
    </source>
</evidence>
<dbReference type="PANTHER" id="PTHR22550">
    <property type="entry name" value="SPORE GERMINATION PROTEIN"/>
    <property type="match status" value="1"/>
</dbReference>
<comment type="similarity">
    <text evidence="1">Belongs to the GerABKA family.</text>
</comment>
<dbReference type="InterPro" id="IPR004995">
    <property type="entry name" value="Spore_Ger"/>
</dbReference>
<keyword evidence="2 3" id="KW-0472">Membrane</keyword>
<evidence type="ECO:0000256" key="1">
    <source>
        <dbReference type="ARBA" id="ARBA00005278"/>
    </source>
</evidence>
<feature type="transmembrane region" description="Helical" evidence="3">
    <location>
        <begin position="354"/>
        <end position="374"/>
    </location>
</feature>
<feature type="transmembrane region" description="Helical" evidence="3">
    <location>
        <begin position="407"/>
        <end position="430"/>
    </location>
</feature>
<dbReference type="GO" id="GO:0009847">
    <property type="term" value="P:spore germination"/>
    <property type="evidence" value="ECO:0007669"/>
    <property type="project" value="InterPro"/>
</dbReference>
<dbReference type="AlphaFoldDB" id="A0A3P5XGQ2"/>
<proteinExistence type="inferred from homology"/>
<keyword evidence="5" id="KW-1185">Reference proteome</keyword>
<evidence type="ECO:0000313" key="5">
    <source>
        <dbReference type="Proteomes" id="UP000270468"/>
    </source>
</evidence>
<dbReference type="Proteomes" id="UP000270468">
    <property type="component" value="Unassembled WGS sequence"/>
</dbReference>
<dbReference type="Pfam" id="PF03323">
    <property type="entry name" value="GerA"/>
    <property type="match status" value="1"/>
</dbReference>
<feature type="transmembrane region" description="Helical" evidence="3">
    <location>
        <begin position="380"/>
        <end position="400"/>
    </location>
</feature>
<dbReference type="PANTHER" id="PTHR22550:SF9">
    <property type="entry name" value="STAGE V SPORULATION PROTEIN AF"/>
    <property type="match status" value="1"/>
</dbReference>
<feature type="transmembrane region" description="Helical" evidence="3">
    <location>
        <begin position="442"/>
        <end position="459"/>
    </location>
</feature>
<protein>
    <submittedName>
        <fullName evidence="4">Spore germination protein A1</fullName>
    </submittedName>
</protein>
<dbReference type="PIRSF" id="PIRSF005690">
    <property type="entry name" value="GerBA"/>
    <property type="match status" value="1"/>
</dbReference>